<evidence type="ECO:0000313" key="11">
    <source>
        <dbReference type="EMBL" id="OUQ11036.1"/>
    </source>
</evidence>
<evidence type="ECO:0000313" key="10">
    <source>
        <dbReference type="EMBL" id="MDT2795773.1"/>
    </source>
</evidence>
<keyword evidence="5 7" id="KW-0472">Membrane</keyword>
<evidence type="ECO:0000256" key="7">
    <source>
        <dbReference type="HAMAP-Rule" id="MF_00910"/>
    </source>
</evidence>
<dbReference type="GeneID" id="60872194"/>
<comment type="function">
    <text evidence="7">Essential cell division protein.</text>
</comment>
<keyword evidence="1 7" id="KW-1003">Cell membrane</keyword>
<reference evidence="12 14" key="2">
    <citation type="submission" date="2017-05" db="EMBL/GenBank/DDBJ databases">
        <title>The Genome Sequence of Enterococcus faecium 2D5_DIV0622.</title>
        <authorList>
            <consortium name="The Broad Institute Genomics Platform"/>
            <consortium name="The Broad Institute Genomic Center for Infectious Diseases"/>
            <person name="Earl A."/>
            <person name="Manson A."/>
            <person name="Schwartman J."/>
            <person name="Gilmore M."/>
            <person name="Abouelleil A."/>
            <person name="Cao P."/>
            <person name="Chapman S."/>
            <person name="Cusick C."/>
            <person name="Shea T."/>
            <person name="Young S."/>
            <person name="Neafsey D."/>
            <person name="Nusbaum C."/>
            <person name="Birren B."/>
        </authorList>
    </citation>
    <scope>NUCLEOTIDE SEQUENCE [LARGE SCALE GENOMIC DNA]</scope>
    <source>
        <strain evidence="12 14">2D5_DIV0622</strain>
    </source>
</reference>
<proteinExistence type="inferred from homology"/>
<dbReference type="Proteomes" id="UP001255696">
    <property type="component" value="Unassembled WGS sequence"/>
</dbReference>
<keyword evidence="3 7" id="KW-0812">Transmembrane</keyword>
<evidence type="ECO:0000256" key="9">
    <source>
        <dbReference type="SAM" id="Coils"/>
    </source>
</evidence>
<gene>
    <name evidence="7 10" type="primary">ftsL</name>
    <name evidence="12" type="ORF">A5869_000292</name>
    <name evidence="11" type="ORF">B5E88_03625</name>
    <name evidence="10" type="ORF">P7H47_00605</name>
</gene>
<comment type="similarity">
    <text evidence="7">Belongs to the FtsL family.</text>
</comment>
<evidence type="ECO:0000313" key="12">
    <source>
        <dbReference type="EMBL" id="OUZ18651.1"/>
    </source>
</evidence>
<evidence type="ECO:0000256" key="6">
    <source>
        <dbReference type="ARBA" id="ARBA00023306"/>
    </source>
</evidence>
<dbReference type="HAMAP" id="MF_00910">
    <property type="entry name" value="FtsL"/>
    <property type="match status" value="1"/>
</dbReference>
<feature type="transmembrane region" description="Helical" evidence="7">
    <location>
        <begin position="57"/>
        <end position="76"/>
    </location>
</feature>
<dbReference type="RefSeq" id="WP_016251190.1">
    <property type="nucleotide sequence ID" value="NZ_CP010060.1"/>
</dbReference>
<dbReference type="EMBL" id="JARQBI010000001">
    <property type="protein sequence ID" value="MDT2795773.1"/>
    <property type="molecule type" value="Genomic_DNA"/>
</dbReference>
<dbReference type="EMBL" id="NIBL01000001">
    <property type="protein sequence ID" value="OUZ18651.1"/>
    <property type="molecule type" value="Genomic_DNA"/>
</dbReference>
<protein>
    <recommendedName>
        <fullName evidence="7 8">Cell division protein FtsL</fullName>
    </recommendedName>
</protein>
<evidence type="ECO:0000256" key="8">
    <source>
        <dbReference type="NCBIfam" id="TIGR02209"/>
    </source>
</evidence>
<dbReference type="InterPro" id="IPR011922">
    <property type="entry name" value="Cell_div_FtsL"/>
</dbReference>
<feature type="coiled-coil region" evidence="9">
    <location>
        <begin position="80"/>
        <end position="124"/>
    </location>
</feature>
<dbReference type="EMBL" id="NFLC01000005">
    <property type="protein sequence ID" value="OUQ11036.1"/>
    <property type="molecule type" value="Genomic_DNA"/>
</dbReference>
<evidence type="ECO:0000256" key="1">
    <source>
        <dbReference type="ARBA" id="ARBA00022475"/>
    </source>
</evidence>
<organism evidence="12 14">
    <name type="scientific">Enterococcus cecorum</name>
    <dbReference type="NCBI Taxonomy" id="44008"/>
    <lineage>
        <taxon>Bacteria</taxon>
        <taxon>Bacillati</taxon>
        <taxon>Bacillota</taxon>
        <taxon>Bacilli</taxon>
        <taxon>Lactobacillales</taxon>
        <taxon>Enterococcaceae</taxon>
        <taxon>Enterococcus</taxon>
    </lineage>
</organism>
<comment type="subcellular location">
    <subcellularLocation>
        <location evidence="7">Cell membrane</location>
        <topology evidence="7">Single-pass type II membrane protein</topology>
    </subcellularLocation>
    <text evidence="7">Localizes to the division septum where it forms a ring structure.</text>
</comment>
<comment type="caution">
    <text evidence="12">The sequence shown here is derived from an EMBL/GenBank/DDBJ whole genome shotgun (WGS) entry which is preliminary data.</text>
</comment>
<evidence type="ECO:0000313" key="13">
    <source>
        <dbReference type="Proteomes" id="UP000196074"/>
    </source>
</evidence>
<keyword evidence="9" id="KW-0175">Coiled coil</keyword>
<keyword evidence="6 7" id="KW-0131">Cell cycle</keyword>
<evidence type="ECO:0000256" key="4">
    <source>
        <dbReference type="ARBA" id="ARBA00022989"/>
    </source>
</evidence>
<evidence type="ECO:0000256" key="2">
    <source>
        <dbReference type="ARBA" id="ARBA00022618"/>
    </source>
</evidence>
<dbReference type="Proteomes" id="UP000196074">
    <property type="component" value="Unassembled WGS sequence"/>
</dbReference>
<evidence type="ECO:0000313" key="14">
    <source>
        <dbReference type="Proteomes" id="UP000196503"/>
    </source>
</evidence>
<dbReference type="GO" id="GO:0043093">
    <property type="term" value="P:FtsZ-dependent cytokinesis"/>
    <property type="evidence" value="ECO:0007669"/>
    <property type="project" value="UniProtKB-UniRule"/>
</dbReference>
<reference evidence="13" key="1">
    <citation type="submission" date="2017-04" db="EMBL/GenBank/DDBJ databases">
        <title>Function of individual gut microbiota members based on whole genome sequencing of pure cultures obtained from chicken caecum.</title>
        <authorList>
            <person name="Medvecky M."/>
            <person name="Cejkova D."/>
            <person name="Polansky O."/>
            <person name="Karasova D."/>
            <person name="Kubasova T."/>
            <person name="Cizek A."/>
            <person name="Rychlik I."/>
        </authorList>
    </citation>
    <scope>NUCLEOTIDE SEQUENCE [LARGE SCALE GENOMIC DNA]</scope>
    <source>
        <strain evidence="13">An144</strain>
    </source>
</reference>
<evidence type="ECO:0000256" key="3">
    <source>
        <dbReference type="ARBA" id="ARBA00022692"/>
    </source>
</evidence>
<reference evidence="10" key="4">
    <citation type="submission" date="2023-03" db="EMBL/GenBank/DDBJ databases">
        <authorList>
            <person name="Shen W."/>
            <person name="Cai J."/>
        </authorList>
    </citation>
    <scope>NUCLEOTIDE SEQUENCE</scope>
    <source>
        <strain evidence="10">B245-2</strain>
    </source>
</reference>
<name>A0A0H2Q628_9ENTE</name>
<evidence type="ECO:0000256" key="5">
    <source>
        <dbReference type="ARBA" id="ARBA00023136"/>
    </source>
</evidence>
<dbReference type="AlphaFoldDB" id="A0A0H2Q628"/>
<reference evidence="11" key="3">
    <citation type="journal article" date="2018" name="BMC Genomics">
        <title>Whole genome sequencing and function prediction of 133 gut anaerobes isolated from chicken caecum in pure cultures.</title>
        <authorList>
            <person name="Medvecky M."/>
            <person name="Cejkova D."/>
            <person name="Polansky O."/>
            <person name="Karasova D."/>
            <person name="Kubasova T."/>
            <person name="Cizek A."/>
            <person name="Rychlik I."/>
        </authorList>
    </citation>
    <scope>NUCLEOTIDE SEQUENCE</scope>
    <source>
        <strain evidence="11">An144</strain>
    </source>
</reference>
<dbReference type="NCBIfam" id="TIGR02209">
    <property type="entry name" value="ftsL_broad"/>
    <property type="match status" value="1"/>
</dbReference>
<keyword evidence="2 7" id="KW-0132">Cell division</keyword>
<dbReference type="Proteomes" id="UP000196503">
    <property type="component" value="Unassembled WGS sequence"/>
</dbReference>
<dbReference type="GO" id="GO:0032153">
    <property type="term" value="C:cell division site"/>
    <property type="evidence" value="ECO:0007669"/>
    <property type="project" value="UniProtKB-UniRule"/>
</dbReference>
<accession>A0A0H2Q628</accession>
<keyword evidence="4 7" id="KW-1133">Transmembrane helix</keyword>
<sequence length="137" mass="15620">MAELKYQDYSFDIDTSMNQPKEQMNSFVIEEVKRPAINNAGVSAANKLKRISLVEKVIAVSILLFVVVVALGMIYIRTSINQMEHDISIVEKEITVNEKEITRLQQEKNELSKADRIKQIAEKLGLSINDDNLRKVK</sequence>
<dbReference type="GO" id="GO:0005886">
    <property type="term" value="C:plasma membrane"/>
    <property type="evidence" value="ECO:0007669"/>
    <property type="project" value="UniProtKB-SubCell"/>
</dbReference>